<evidence type="ECO:0000256" key="4">
    <source>
        <dbReference type="ARBA" id="ARBA00023136"/>
    </source>
</evidence>
<keyword evidence="2 6" id="KW-0812">Transmembrane</keyword>
<dbReference type="GO" id="GO:0051606">
    <property type="term" value="P:detection of stimulus"/>
    <property type="evidence" value="ECO:0007669"/>
    <property type="project" value="UniProtKB-ARBA"/>
</dbReference>
<dbReference type="Proteomes" id="UP000192578">
    <property type="component" value="Unassembled WGS sequence"/>
</dbReference>
<organism evidence="7 8">
    <name type="scientific">Hypsibius exemplaris</name>
    <name type="common">Freshwater tardigrade</name>
    <dbReference type="NCBI Taxonomy" id="2072580"/>
    <lineage>
        <taxon>Eukaryota</taxon>
        <taxon>Metazoa</taxon>
        <taxon>Ecdysozoa</taxon>
        <taxon>Tardigrada</taxon>
        <taxon>Eutardigrada</taxon>
        <taxon>Parachela</taxon>
        <taxon>Hypsibioidea</taxon>
        <taxon>Hypsibiidae</taxon>
        <taxon>Hypsibius</taxon>
    </lineage>
</organism>
<dbReference type="EMBL" id="MTYJ01000068">
    <property type="protein sequence ID" value="OQV16927.1"/>
    <property type="molecule type" value="Genomic_DNA"/>
</dbReference>
<feature type="transmembrane region" description="Helical" evidence="6">
    <location>
        <begin position="371"/>
        <end position="391"/>
    </location>
</feature>
<keyword evidence="3 6" id="KW-1133">Transmembrane helix</keyword>
<evidence type="ECO:0000256" key="2">
    <source>
        <dbReference type="ARBA" id="ARBA00022692"/>
    </source>
</evidence>
<keyword evidence="4 6" id="KW-0472">Membrane</keyword>
<evidence type="ECO:0000256" key="3">
    <source>
        <dbReference type="ARBA" id="ARBA00022989"/>
    </source>
</evidence>
<comment type="subcellular location">
    <subcellularLocation>
        <location evidence="1">Membrane</location>
        <topology evidence="1">Multi-pass membrane protein</topology>
    </subcellularLocation>
</comment>
<evidence type="ECO:0000313" key="7">
    <source>
        <dbReference type="EMBL" id="OQV16927.1"/>
    </source>
</evidence>
<evidence type="ECO:0000256" key="5">
    <source>
        <dbReference type="ARBA" id="ARBA00023170"/>
    </source>
</evidence>
<dbReference type="GO" id="GO:0007606">
    <property type="term" value="P:sensory perception of chemical stimulus"/>
    <property type="evidence" value="ECO:0007669"/>
    <property type="project" value="TreeGrafter"/>
</dbReference>
<keyword evidence="5" id="KW-0675">Receptor</keyword>
<dbReference type="AlphaFoldDB" id="A0A1W0WP51"/>
<feature type="transmembrane region" description="Helical" evidence="6">
    <location>
        <begin position="152"/>
        <end position="173"/>
    </location>
</feature>
<dbReference type="GO" id="GO:0038023">
    <property type="term" value="F:signaling receptor activity"/>
    <property type="evidence" value="ECO:0007669"/>
    <property type="project" value="UniProtKB-ARBA"/>
</dbReference>
<feature type="transmembrane region" description="Helical" evidence="6">
    <location>
        <begin position="212"/>
        <end position="235"/>
    </location>
</feature>
<dbReference type="OrthoDB" id="5971935at2759"/>
<gene>
    <name evidence="7" type="ORF">BV898_08933</name>
</gene>
<feature type="transmembrane region" description="Helical" evidence="6">
    <location>
        <begin position="110"/>
        <end position="132"/>
    </location>
</feature>
<evidence type="ECO:0000313" key="8">
    <source>
        <dbReference type="Proteomes" id="UP000192578"/>
    </source>
</evidence>
<comment type="caution">
    <text evidence="7">The sequence shown here is derived from an EMBL/GenBank/DDBJ whole genome shotgun (WGS) entry which is preliminary data.</text>
</comment>
<dbReference type="PANTHER" id="PTHR21421:SF29">
    <property type="entry name" value="GUSTATORY RECEPTOR 5A FOR TREHALOSE-RELATED"/>
    <property type="match status" value="1"/>
</dbReference>
<keyword evidence="8" id="KW-1185">Reference proteome</keyword>
<evidence type="ECO:0000256" key="6">
    <source>
        <dbReference type="SAM" id="Phobius"/>
    </source>
</evidence>
<feature type="transmembrane region" description="Helical" evidence="6">
    <location>
        <begin position="336"/>
        <end position="359"/>
    </location>
</feature>
<dbReference type="GO" id="GO:0016020">
    <property type="term" value="C:membrane"/>
    <property type="evidence" value="ECO:0007669"/>
    <property type="project" value="UniProtKB-SubCell"/>
</dbReference>
<sequence length="404" mass="46064">MTSPDHLSKQQEPSSVVTISATSAENLMTPIGNQPTSTGNYIHDVWSTSLYQQCRPFLILLRLGGLFFIHPGSGPITTHNKIHDATSPTRVSNSHKNSPKIWERFERFSIVYSFVVLLICLAFAAKFLYSIIYGISGLPFTQANLSVIVSHFSYMAWITQINISQIIFLRACLSPSRLPELFMKWEYLRYPCPVKECSAPSFGKDFRWRRNVVSFFAVLHCVLQWMSTDFGLIIPSKEYDGLRGALMEGFAWNETAIIVLNFIGGMMTSFVYVVPAYFFTLIAVTLTIDFHHLRHDLHESVKDDGIITIKSLEWFRIRHNCLCVLVDMADAVFSPWIALTLGCNVLQILSQIFLFAATASHWTVITDLTQLYWMMTFFQQLLIILYRGALVNEAVKCCLFRLFG</sequence>
<name>A0A1W0WP51_HYPEX</name>
<accession>A0A1W0WP51</accession>
<proteinExistence type="predicted"/>
<evidence type="ECO:0000256" key="1">
    <source>
        <dbReference type="ARBA" id="ARBA00004141"/>
    </source>
</evidence>
<dbReference type="PANTHER" id="PTHR21421">
    <property type="entry name" value="GUSTATORY RECEPTOR"/>
    <property type="match status" value="1"/>
</dbReference>
<reference evidence="8" key="1">
    <citation type="submission" date="2017-01" db="EMBL/GenBank/DDBJ databases">
        <title>Comparative genomics of anhydrobiosis in the tardigrade Hypsibius dujardini.</title>
        <authorList>
            <person name="Yoshida Y."/>
            <person name="Koutsovoulos G."/>
            <person name="Laetsch D."/>
            <person name="Stevens L."/>
            <person name="Kumar S."/>
            <person name="Horikawa D."/>
            <person name="Ishino K."/>
            <person name="Komine S."/>
            <person name="Tomita M."/>
            <person name="Blaxter M."/>
            <person name="Arakawa K."/>
        </authorList>
    </citation>
    <scope>NUCLEOTIDE SEQUENCE [LARGE SCALE GENOMIC DNA]</scope>
    <source>
        <strain evidence="8">Z151</strain>
    </source>
</reference>
<feature type="transmembrane region" description="Helical" evidence="6">
    <location>
        <begin position="255"/>
        <end position="288"/>
    </location>
</feature>
<protein>
    <submittedName>
        <fullName evidence="7">Uncharacterized protein</fullName>
    </submittedName>
</protein>